<keyword evidence="13 14" id="KW-0753">Steroid metabolism</keyword>
<gene>
    <name evidence="15" type="ORF">EX30DRAFT_314892</name>
</gene>
<feature type="transmembrane region" description="Helical" evidence="14">
    <location>
        <begin position="106"/>
        <end position="123"/>
    </location>
</feature>
<keyword evidence="7 14" id="KW-1133">Transmembrane helix</keyword>
<comment type="subcellular location">
    <subcellularLocation>
        <location evidence="1">Membrane</location>
        <topology evidence="1">Multi-pass membrane protein</topology>
    </subcellularLocation>
</comment>
<evidence type="ECO:0000256" key="14">
    <source>
        <dbReference type="RuleBase" id="RU369120"/>
    </source>
</evidence>
<evidence type="ECO:0000256" key="2">
    <source>
        <dbReference type="ARBA" id="ARBA00005402"/>
    </source>
</evidence>
<keyword evidence="8 14" id="KW-0560">Oxidoreductase</keyword>
<keyword evidence="11 14" id="KW-0472">Membrane</keyword>
<keyword evidence="16" id="KW-1185">Reference proteome</keyword>
<dbReference type="GO" id="GO:0006696">
    <property type="term" value="P:ergosterol biosynthetic process"/>
    <property type="evidence" value="ECO:0007669"/>
    <property type="project" value="TreeGrafter"/>
</dbReference>
<proteinExistence type="inferred from homology"/>
<dbReference type="GO" id="GO:0050613">
    <property type="term" value="F:Delta14-sterol reductase activity"/>
    <property type="evidence" value="ECO:0007669"/>
    <property type="project" value="TreeGrafter"/>
</dbReference>
<feature type="transmembrane region" description="Helical" evidence="14">
    <location>
        <begin position="12"/>
        <end position="33"/>
    </location>
</feature>
<feature type="transmembrane region" description="Helical" evidence="14">
    <location>
        <begin position="143"/>
        <end position="163"/>
    </location>
</feature>
<comment type="similarity">
    <text evidence="2 14">Belongs to the ERG4/ERG24 family.</text>
</comment>
<dbReference type="FunCoup" id="A0A4S2N8U4">
    <property type="interactions" value="468"/>
</dbReference>
<reference evidence="15 16" key="1">
    <citation type="submission" date="2019-04" db="EMBL/GenBank/DDBJ databases">
        <title>Comparative genomics and transcriptomics to analyze fruiting body development in filamentous ascomycetes.</title>
        <authorList>
            <consortium name="DOE Joint Genome Institute"/>
            <person name="Lutkenhaus R."/>
            <person name="Traeger S."/>
            <person name="Breuer J."/>
            <person name="Kuo A."/>
            <person name="Lipzen A."/>
            <person name="Pangilinan J."/>
            <person name="Dilworth D."/>
            <person name="Sandor L."/>
            <person name="Poggeler S."/>
            <person name="Barry K."/>
            <person name="Grigoriev I.V."/>
            <person name="Nowrousian M."/>
        </authorList>
    </citation>
    <scope>NUCLEOTIDE SEQUENCE [LARGE SCALE GENOMIC DNA]</scope>
    <source>
        <strain evidence="15 16">CBS 389.68</strain>
    </source>
</reference>
<dbReference type="PANTHER" id="PTHR21257">
    <property type="entry name" value="DELTA(14)-STEROL REDUCTASE"/>
    <property type="match status" value="1"/>
</dbReference>
<accession>A0A4S2N8U4</accession>
<protein>
    <recommendedName>
        <fullName evidence="14">Delta(14)-sterol reductase</fullName>
    </recommendedName>
    <alternativeName>
        <fullName evidence="14">C-14 sterol reductase</fullName>
    </alternativeName>
    <alternativeName>
        <fullName evidence="14">Sterol C14-reductase</fullName>
    </alternativeName>
</protein>
<evidence type="ECO:0000256" key="5">
    <source>
        <dbReference type="ARBA" id="ARBA00022857"/>
    </source>
</evidence>
<evidence type="ECO:0000256" key="3">
    <source>
        <dbReference type="ARBA" id="ARBA00022516"/>
    </source>
</evidence>
<dbReference type="InterPro" id="IPR001171">
    <property type="entry name" value="ERG24_DHCR-like"/>
</dbReference>
<dbReference type="InterPro" id="IPR018083">
    <property type="entry name" value="Sterol_reductase_CS"/>
</dbReference>
<evidence type="ECO:0000313" key="16">
    <source>
        <dbReference type="Proteomes" id="UP000298138"/>
    </source>
</evidence>
<dbReference type="FunFam" id="1.20.120.1630:FF:000008">
    <property type="entry name" value="C-14 sterol reductase"/>
    <property type="match status" value="1"/>
</dbReference>
<feature type="transmembrane region" description="Helical" evidence="14">
    <location>
        <begin position="366"/>
        <end position="392"/>
    </location>
</feature>
<evidence type="ECO:0000256" key="7">
    <source>
        <dbReference type="ARBA" id="ARBA00022989"/>
    </source>
</evidence>
<dbReference type="OrthoDB" id="10262235at2759"/>
<sequence>MGKEGTVYQFGGPIGAFFVTVGCPITTYAFYFICNEDGCPSSSFLQQPLEYLTSVWPGWSGLYSNEVMMWYCAWFFGNLLLQFVLPGRTREGTLLSDGTRLKYKQNATETFLLITSYLAFMTYREGFSWSLWSYLWDHQLHLITATFIFSTLQATYCYVSSFFTDELLAKHGDTGNHFYDWFIGRPLNPRILSWDLKVFSELRPGIMMWPIINFTHLAHQYTTFGYITDSMVLINIFHFWYALDSYLNEPAVLTTMDVIDDGFGYMLSFGDLCWLPMNYSLQARYLGMHPFVLGPWGIAGVLAVQASGYVIFRGANGQKNRFRTNPDAPEVKHIKYITTKSGSRLMISGWWGIARHINYLGDWVMAWAWCLPCGFKTPIPYFYVVYFAVLLIHRERRDEIKCSTKYGKDWDKYKSIVRWRIVPGVY</sequence>
<dbReference type="PROSITE" id="PS51257">
    <property type="entry name" value="PROKAR_LIPOPROTEIN"/>
    <property type="match status" value="1"/>
</dbReference>
<keyword evidence="6 14" id="KW-0752">Steroid biosynthesis</keyword>
<dbReference type="PANTHER" id="PTHR21257:SF52">
    <property type="entry name" value="DELTA(14)-STEROL REDUCTASE TM7SF2"/>
    <property type="match status" value="1"/>
</dbReference>
<keyword evidence="5" id="KW-0521">NADP</keyword>
<name>A0A4S2N8U4_9PEZI</name>
<evidence type="ECO:0000256" key="1">
    <source>
        <dbReference type="ARBA" id="ARBA00004141"/>
    </source>
</evidence>
<evidence type="ECO:0000256" key="6">
    <source>
        <dbReference type="ARBA" id="ARBA00022955"/>
    </source>
</evidence>
<feature type="transmembrane region" description="Helical" evidence="14">
    <location>
        <begin position="67"/>
        <end position="85"/>
    </location>
</feature>
<keyword evidence="3 14" id="KW-0444">Lipid biosynthesis</keyword>
<dbReference type="Gene3D" id="1.20.120.1630">
    <property type="match status" value="1"/>
</dbReference>
<feature type="transmembrane region" description="Helical" evidence="14">
    <location>
        <begin position="293"/>
        <end position="312"/>
    </location>
</feature>
<dbReference type="GO" id="GO:0005789">
    <property type="term" value="C:endoplasmic reticulum membrane"/>
    <property type="evidence" value="ECO:0007669"/>
    <property type="project" value="TreeGrafter"/>
</dbReference>
<keyword evidence="9 14" id="KW-0756">Sterol biosynthesis</keyword>
<dbReference type="PROSITE" id="PS01018">
    <property type="entry name" value="STEROL_REDUCT_2"/>
    <property type="match status" value="1"/>
</dbReference>
<dbReference type="STRING" id="341454.A0A4S2N8U4"/>
<evidence type="ECO:0000256" key="9">
    <source>
        <dbReference type="ARBA" id="ARBA00023011"/>
    </source>
</evidence>
<keyword evidence="4 14" id="KW-0812">Transmembrane</keyword>
<dbReference type="EMBL" id="ML220112">
    <property type="protein sequence ID" value="TGZ85666.1"/>
    <property type="molecule type" value="Genomic_DNA"/>
</dbReference>
<evidence type="ECO:0000256" key="4">
    <source>
        <dbReference type="ARBA" id="ARBA00022692"/>
    </source>
</evidence>
<evidence type="ECO:0000256" key="8">
    <source>
        <dbReference type="ARBA" id="ARBA00023002"/>
    </source>
</evidence>
<organism evidence="15 16">
    <name type="scientific">Ascodesmis nigricans</name>
    <dbReference type="NCBI Taxonomy" id="341454"/>
    <lineage>
        <taxon>Eukaryota</taxon>
        <taxon>Fungi</taxon>
        <taxon>Dikarya</taxon>
        <taxon>Ascomycota</taxon>
        <taxon>Pezizomycotina</taxon>
        <taxon>Pezizomycetes</taxon>
        <taxon>Pezizales</taxon>
        <taxon>Ascodesmidaceae</taxon>
        <taxon>Ascodesmis</taxon>
    </lineage>
</organism>
<evidence type="ECO:0000256" key="11">
    <source>
        <dbReference type="ARBA" id="ARBA00023136"/>
    </source>
</evidence>
<feature type="transmembrane region" description="Helical" evidence="14">
    <location>
        <begin position="224"/>
        <end position="243"/>
    </location>
</feature>
<dbReference type="InParanoid" id="A0A4S2N8U4"/>
<dbReference type="Pfam" id="PF01222">
    <property type="entry name" value="ERG4_ERG24"/>
    <property type="match status" value="1"/>
</dbReference>
<evidence type="ECO:0000313" key="15">
    <source>
        <dbReference type="EMBL" id="TGZ85666.1"/>
    </source>
</evidence>
<dbReference type="PROSITE" id="PS01017">
    <property type="entry name" value="STEROL_REDUCT_1"/>
    <property type="match status" value="1"/>
</dbReference>
<dbReference type="AlphaFoldDB" id="A0A4S2N8U4"/>
<dbReference type="Proteomes" id="UP000298138">
    <property type="component" value="Unassembled WGS sequence"/>
</dbReference>
<keyword evidence="10 14" id="KW-0443">Lipid metabolism</keyword>
<feature type="transmembrane region" description="Helical" evidence="14">
    <location>
        <begin position="263"/>
        <end position="281"/>
    </location>
</feature>
<keyword evidence="12 14" id="KW-1207">Sterol metabolism</keyword>
<evidence type="ECO:0000256" key="12">
    <source>
        <dbReference type="ARBA" id="ARBA00023166"/>
    </source>
</evidence>
<evidence type="ECO:0000256" key="10">
    <source>
        <dbReference type="ARBA" id="ARBA00023098"/>
    </source>
</evidence>
<evidence type="ECO:0000256" key="13">
    <source>
        <dbReference type="ARBA" id="ARBA00023221"/>
    </source>
</evidence>